<feature type="transmembrane region" description="Helical" evidence="8">
    <location>
        <begin position="172"/>
        <end position="190"/>
    </location>
</feature>
<feature type="transmembrane region" description="Helical" evidence="8">
    <location>
        <begin position="410"/>
        <end position="430"/>
    </location>
</feature>
<feature type="region of interest" description="Disordered" evidence="7">
    <location>
        <begin position="1"/>
        <end position="35"/>
    </location>
</feature>
<protein>
    <recommendedName>
        <fullName evidence="9">EamA domain-containing protein</fullName>
    </recommendedName>
</protein>
<feature type="transmembrane region" description="Helical" evidence="8">
    <location>
        <begin position="386"/>
        <end position="404"/>
    </location>
</feature>
<evidence type="ECO:0000256" key="2">
    <source>
        <dbReference type="ARBA" id="ARBA00007635"/>
    </source>
</evidence>
<dbReference type="OrthoDB" id="2017960at2759"/>
<feature type="compositionally biased region" description="Polar residues" evidence="7">
    <location>
        <begin position="17"/>
        <end position="30"/>
    </location>
</feature>
<proteinExistence type="inferred from homology"/>
<keyword evidence="11" id="KW-1185">Reference proteome</keyword>
<sequence>MTAVRPCSTARLRQQPLLASSSRPSAQPSVTRPLARRRLCQPLRSRHGSMDAEMQSSADVAALEQLYLSSDQAAAVLSLSSLASQDEGLSSGSRSEELCGKMICVEHTVDDISGEVLVTDPSPPGLIGRLLDLLPISKRTRGIVMLNLLVILVASNWVVVKDVGNNFDPFGFAFLRFAVAAAAFSPFLKAASKDKRIMAAGFELGVWTAAGYIAQSAGLLTTDASRASFLSTFTVLVVPFLAGLSGKGVSAVTWASCLAALVGVGLLEQGGAPAGVGDIWSFASAVAFGVQVFRTEHHARKLGNSANLPLMSVVLTTTMLFAALAAGLTHPDAVMNMIHHPMVAENMLTGGHLPWTQVFYTGLLTTDLALMMEIFALQDVSSVDAAIIYTLEPVLGAALAWGMLGERLGAKGLIGAAIILASSLVTQVMGGKGEADAEPKLLSVDKED</sequence>
<evidence type="ECO:0000256" key="1">
    <source>
        <dbReference type="ARBA" id="ARBA00004651"/>
    </source>
</evidence>
<evidence type="ECO:0000313" key="10">
    <source>
        <dbReference type="EMBL" id="KAI3430272.1"/>
    </source>
</evidence>
<dbReference type="Pfam" id="PF00892">
    <property type="entry name" value="EamA"/>
    <property type="match status" value="2"/>
</dbReference>
<dbReference type="EMBL" id="SIDB01000007">
    <property type="protein sequence ID" value="KAI3430272.1"/>
    <property type="molecule type" value="Genomic_DNA"/>
</dbReference>
<dbReference type="PANTHER" id="PTHR42920">
    <property type="entry name" value="OS03G0707200 PROTEIN-RELATED"/>
    <property type="match status" value="1"/>
</dbReference>
<feature type="transmembrane region" description="Helical" evidence="8">
    <location>
        <begin position="197"/>
        <end position="215"/>
    </location>
</feature>
<evidence type="ECO:0000256" key="3">
    <source>
        <dbReference type="ARBA" id="ARBA00022475"/>
    </source>
</evidence>
<keyword evidence="4 8" id="KW-0812">Transmembrane</keyword>
<evidence type="ECO:0000256" key="7">
    <source>
        <dbReference type="SAM" id="MobiDB-lite"/>
    </source>
</evidence>
<dbReference type="SUPFAM" id="SSF103481">
    <property type="entry name" value="Multidrug resistance efflux transporter EmrE"/>
    <property type="match status" value="1"/>
</dbReference>
<feature type="domain" description="EamA" evidence="9">
    <location>
        <begin position="141"/>
        <end position="266"/>
    </location>
</feature>
<evidence type="ECO:0000256" key="8">
    <source>
        <dbReference type="SAM" id="Phobius"/>
    </source>
</evidence>
<evidence type="ECO:0000256" key="4">
    <source>
        <dbReference type="ARBA" id="ARBA00022692"/>
    </source>
</evidence>
<gene>
    <name evidence="10" type="ORF">D9Q98_004868</name>
</gene>
<feature type="domain" description="EamA" evidence="9">
    <location>
        <begin position="351"/>
        <end position="425"/>
    </location>
</feature>
<dbReference type="InterPro" id="IPR051258">
    <property type="entry name" value="Diverse_Substrate_Transporter"/>
</dbReference>
<dbReference type="PANTHER" id="PTHR42920:SF26">
    <property type="entry name" value="OS03G0707200 PROTEIN"/>
    <property type="match status" value="1"/>
</dbReference>
<evidence type="ECO:0000256" key="6">
    <source>
        <dbReference type="ARBA" id="ARBA00023136"/>
    </source>
</evidence>
<dbReference type="AlphaFoldDB" id="A0A9D4YWI7"/>
<organism evidence="10 11">
    <name type="scientific">Chlorella vulgaris</name>
    <name type="common">Green alga</name>
    <dbReference type="NCBI Taxonomy" id="3077"/>
    <lineage>
        <taxon>Eukaryota</taxon>
        <taxon>Viridiplantae</taxon>
        <taxon>Chlorophyta</taxon>
        <taxon>core chlorophytes</taxon>
        <taxon>Trebouxiophyceae</taxon>
        <taxon>Chlorellales</taxon>
        <taxon>Chlorellaceae</taxon>
        <taxon>Chlorella clade</taxon>
        <taxon>Chlorella</taxon>
    </lineage>
</organism>
<comment type="subcellular location">
    <subcellularLocation>
        <location evidence="1">Cell membrane</location>
        <topology evidence="1">Multi-pass membrane protein</topology>
    </subcellularLocation>
</comment>
<feature type="transmembrane region" description="Helical" evidence="8">
    <location>
        <begin position="308"/>
        <end position="328"/>
    </location>
</feature>
<evidence type="ECO:0000256" key="5">
    <source>
        <dbReference type="ARBA" id="ARBA00022989"/>
    </source>
</evidence>
<keyword evidence="3" id="KW-1003">Cell membrane</keyword>
<evidence type="ECO:0000259" key="9">
    <source>
        <dbReference type="Pfam" id="PF00892"/>
    </source>
</evidence>
<accession>A0A9D4YWI7</accession>
<feature type="transmembrane region" description="Helical" evidence="8">
    <location>
        <begin position="279"/>
        <end position="296"/>
    </location>
</feature>
<comment type="similarity">
    <text evidence="2">Belongs to the drug/metabolite transporter (DMT) superfamily. Plant drug/metabolite exporter (P-DME) (TC 2.A.7.4) family.</text>
</comment>
<dbReference type="InterPro" id="IPR037185">
    <property type="entry name" value="EmrE-like"/>
</dbReference>
<name>A0A9D4YWI7_CHLVU</name>
<feature type="transmembrane region" description="Helical" evidence="8">
    <location>
        <begin position="227"/>
        <end position="244"/>
    </location>
</feature>
<reference evidence="10" key="1">
    <citation type="journal article" date="2019" name="Plant J.">
        <title>Chlorella vulgaris genome assembly and annotation reveals the molecular basis for metabolic acclimation to high light conditions.</title>
        <authorList>
            <person name="Cecchin M."/>
            <person name="Marcolungo L."/>
            <person name="Rossato M."/>
            <person name="Girolomoni L."/>
            <person name="Cosentino E."/>
            <person name="Cuine S."/>
            <person name="Li-Beisson Y."/>
            <person name="Delledonne M."/>
            <person name="Ballottari M."/>
        </authorList>
    </citation>
    <scope>NUCLEOTIDE SEQUENCE</scope>
    <source>
        <strain evidence="10">211/11P</strain>
    </source>
</reference>
<dbReference type="Proteomes" id="UP001055712">
    <property type="component" value="Unassembled WGS sequence"/>
</dbReference>
<feature type="transmembrane region" description="Helical" evidence="8">
    <location>
        <begin position="143"/>
        <end position="160"/>
    </location>
</feature>
<reference evidence="10" key="2">
    <citation type="submission" date="2020-11" db="EMBL/GenBank/DDBJ databases">
        <authorList>
            <person name="Cecchin M."/>
            <person name="Marcolungo L."/>
            <person name="Rossato M."/>
            <person name="Girolomoni L."/>
            <person name="Cosentino E."/>
            <person name="Cuine S."/>
            <person name="Li-Beisson Y."/>
            <person name="Delledonne M."/>
            <person name="Ballottari M."/>
        </authorList>
    </citation>
    <scope>NUCLEOTIDE SEQUENCE</scope>
    <source>
        <strain evidence="10">211/11P</strain>
        <tissue evidence="10">Whole cell</tissue>
    </source>
</reference>
<feature type="transmembrane region" description="Helical" evidence="8">
    <location>
        <begin position="251"/>
        <end position="267"/>
    </location>
</feature>
<evidence type="ECO:0000313" key="11">
    <source>
        <dbReference type="Proteomes" id="UP001055712"/>
    </source>
</evidence>
<dbReference type="InterPro" id="IPR000620">
    <property type="entry name" value="EamA_dom"/>
</dbReference>
<keyword evidence="5 8" id="KW-1133">Transmembrane helix</keyword>
<dbReference type="GO" id="GO:0005886">
    <property type="term" value="C:plasma membrane"/>
    <property type="evidence" value="ECO:0007669"/>
    <property type="project" value="UniProtKB-SubCell"/>
</dbReference>
<keyword evidence="6 8" id="KW-0472">Membrane</keyword>
<comment type="caution">
    <text evidence="10">The sequence shown here is derived from an EMBL/GenBank/DDBJ whole genome shotgun (WGS) entry which is preliminary data.</text>
</comment>